<dbReference type="OrthoDB" id="5345504at2759"/>
<feature type="region of interest" description="Disordered" evidence="1">
    <location>
        <begin position="1"/>
        <end position="61"/>
    </location>
</feature>
<evidence type="ECO:0000313" key="2">
    <source>
        <dbReference type="EMBL" id="RJE26523.1"/>
    </source>
</evidence>
<feature type="region of interest" description="Disordered" evidence="1">
    <location>
        <begin position="151"/>
        <end position="198"/>
    </location>
</feature>
<organism evidence="2 3">
    <name type="scientific">Aspergillus sclerotialis</name>
    <dbReference type="NCBI Taxonomy" id="2070753"/>
    <lineage>
        <taxon>Eukaryota</taxon>
        <taxon>Fungi</taxon>
        <taxon>Dikarya</taxon>
        <taxon>Ascomycota</taxon>
        <taxon>Pezizomycotina</taxon>
        <taxon>Eurotiomycetes</taxon>
        <taxon>Eurotiomycetidae</taxon>
        <taxon>Eurotiales</taxon>
        <taxon>Aspergillaceae</taxon>
        <taxon>Aspergillus</taxon>
        <taxon>Aspergillus subgen. Polypaecilum</taxon>
    </lineage>
</organism>
<keyword evidence="3" id="KW-1185">Reference proteome</keyword>
<name>A0A3A2ZW08_9EURO</name>
<proteinExistence type="predicted"/>
<dbReference type="STRING" id="2070753.A0A3A2ZW08"/>
<dbReference type="AlphaFoldDB" id="A0A3A2ZW08"/>
<feature type="compositionally biased region" description="Polar residues" evidence="1">
    <location>
        <begin position="39"/>
        <end position="54"/>
    </location>
</feature>
<dbReference type="Proteomes" id="UP000266188">
    <property type="component" value="Unassembled WGS sequence"/>
</dbReference>
<sequence>MAQTAGGSQHLSGTKRPRPDDDNCDEQPLAKKFGLLHLNTPTNAQSSTVSNAKATTPRADQDSMLLDDTKYTVYIHDLDREIADIESQENDVPFLPRIPENLTSIPPSILSPPKPNGNEPRGNELVLYSEPSSLTVSRDQDCVRRAIIETKARSRKTQAENLHSGSSSNSSHPPLTEAANEGKERYGCDDPMDLDDEL</sequence>
<feature type="compositionally biased region" description="Polar residues" evidence="1">
    <location>
        <begin position="1"/>
        <end position="12"/>
    </location>
</feature>
<dbReference type="Pfam" id="PF20354">
    <property type="entry name" value="DUF6649"/>
    <property type="match status" value="1"/>
</dbReference>
<dbReference type="InterPro" id="IPR046591">
    <property type="entry name" value="DUF6649"/>
</dbReference>
<evidence type="ECO:0000313" key="3">
    <source>
        <dbReference type="Proteomes" id="UP000266188"/>
    </source>
</evidence>
<protein>
    <submittedName>
        <fullName evidence="2">Uncharacterized protein</fullName>
    </submittedName>
</protein>
<gene>
    <name evidence="2" type="ORF">PHISCL_01136</name>
</gene>
<evidence type="ECO:0000256" key="1">
    <source>
        <dbReference type="SAM" id="MobiDB-lite"/>
    </source>
</evidence>
<comment type="caution">
    <text evidence="2">The sequence shown here is derived from an EMBL/GenBank/DDBJ whole genome shotgun (WGS) entry which is preliminary data.</text>
</comment>
<dbReference type="EMBL" id="MVGC01000020">
    <property type="protein sequence ID" value="RJE26523.1"/>
    <property type="molecule type" value="Genomic_DNA"/>
</dbReference>
<feature type="compositionally biased region" description="Low complexity" evidence="1">
    <location>
        <begin position="161"/>
        <end position="175"/>
    </location>
</feature>
<reference evidence="3" key="1">
    <citation type="submission" date="2017-02" db="EMBL/GenBank/DDBJ databases">
        <authorList>
            <person name="Tafer H."/>
            <person name="Lopandic K."/>
        </authorList>
    </citation>
    <scope>NUCLEOTIDE SEQUENCE [LARGE SCALE GENOMIC DNA]</scope>
    <source>
        <strain evidence="3">CBS 366.77</strain>
    </source>
</reference>
<accession>A0A3A2ZW08</accession>